<keyword evidence="5 10" id="KW-0067">ATP-binding</keyword>
<dbReference type="GO" id="GO:0000725">
    <property type="term" value="P:recombinational repair"/>
    <property type="evidence" value="ECO:0007669"/>
    <property type="project" value="TreeGrafter"/>
</dbReference>
<protein>
    <recommendedName>
        <fullName evidence="8">DNA 3'-5' helicase</fullName>
        <ecNumber evidence="8">5.6.2.4</ecNumber>
    </recommendedName>
</protein>
<sequence length="468" mass="54137">MTLAAIEHQLTDKQKEVVNYDGDELLVKGIAGSGKTTVLLNKAQKMIKKDPAIRIGLFTYNKTLSQYAKIIAEQIGPRNLFVYTFHGWAAGALRDVTKKRKLFVTNTKDQKDFLKNAVEIVRQDSTHRFVTEEKFREFLAEEISWVKGKGIKNLTEYQDVSRTGRGSSVRVTKPDRKIMYRIFEEYESVKRNSGKIDYDDFALTLLENKEKIRDAYKFDQVMIDEGQDLQQVQLMLLRFIAKKGFAVAADKGQKIYKTSFTWKEIGINILGGRTKILQNSFRSTKQIIQMAYSLQLHDSIIKDEEYVTPILPEYTGPVPDVYQCSTREKQDTAIVSTIKMLLQKNPDKTIGVLSREWKSINRFYYALQAESIPHEYIKKDQGNAHTAGVKLTTFHSAKGLEFDYVIILDLVDDTGDQELQDEEYKEIERRLLYVSITRAKTYLQLYYYNQPSSLLKEIDSQFYNKNVM</sequence>
<comment type="catalytic activity">
    <reaction evidence="9">
        <text>ATP + H2O = ADP + phosphate + H(+)</text>
        <dbReference type="Rhea" id="RHEA:13065"/>
        <dbReference type="ChEBI" id="CHEBI:15377"/>
        <dbReference type="ChEBI" id="CHEBI:15378"/>
        <dbReference type="ChEBI" id="CHEBI:30616"/>
        <dbReference type="ChEBI" id="CHEBI:43474"/>
        <dbReference type="ChEBI" id="CHEBI:456216"/>
        <dbReference type="EC" id="5.6.2.4"/>
    </reaction>
</comment>
<evidence type="ECO:0000256" key="6">
    <source>
        <dbReference type="ARBA" id="ARBA00023235"/>
    </source>
</evidence>
<keyword evidence="2 10" id="KW-0547">Nucleotide-binding</keyword>
<dbReference type="RefSeq" id="WP_078176409.1">
    <property type="nucleotide sequence ID" value="NZ_CP036117.1"/>
</dbReference>
<dbReference type="Gene3D" id="1.10.10.160">
    <property type="match status" value="1"/>
</dbReference>
<dbReference type="GO" id="GO:0005524">
    <property type="term" value="F:ATP binding"/>
    <property type="evidence" value="ECO:0007669"/>
    <property type="project" value="UniProtKB-UniRule"/>
</dbReference>
<keyword evidence="6" id="KW-0413">Isomerase</keyword>
<dbReference type="AlphaFoldDB" id="A0A1S9T6K6"/>
<dbReference type="InterPro" id="IPR014016">
    <property type="entry name" value="UvrD-like_ATP-bd"/>
</dbReference>
<dbReference type="Pfam" id="PF13361">
    <property type="entry name" value="UvrD_C"/>
    <property type="match status" value="1"/>
</dbReference>
<name>A0A1S9T6K6_BACMY</name>
<proteinExistence type="inferred from homology"/>
<evidence type="ECO:0000313" key="12">
    <source>
        <dbReference type="EMBL" id="OOR05653.1"/>
    </source>
</evidence>
<feature type="domain" description="UvrD-like helicase ATP-binding" evidence="11">
    <location>
        <begin position="8"/>
        <end position="297"/>
    </location>
</feature>
<dbReference type="GO" id="GO:0003677">
    <property type="term" value="F:DNA binding"/>
    <property type="evidence" value="ECO:0007669"/>
    <property type="project" value="InterPro"/>
</dbReference>
<evidence type="ECO:0000256" key="4">
    <source>
        <dbReference type="ARBA" id="ARBA00022806"/>
    </source>
</evidence>
<dbReference type="EMBL" id="MUAI01000013">
    <property type="protein sequence ID" value="OOR05653.1"/>
    <property type="molecule type" value="Genomic_DNA"/>
</dbReference>
<dbReference type="Pfam" id="PF00580">
    <property type="entry name" value="UvrD-helicase"/>
    <property type="match status" value="1"/>
</dbReference>
<accession>A0A1S9T6K6</accession>
<evidence type="ECO:0000256" key="8">
    <source>
        <dbReference type="ARBA" id="ARBA00034808"/>
    </source>
</evidence>
<dbReference type="PANTHER" id="PTHR11070">
    <property type="entry name" value="UVRD / RECB / PCRA DNA HELICASE FAMILY MEMBER"/>
    <property type="match status" value="1"/>
</dbReference>
<dbReference type="PANTHER" id="PTHR11070:SF45">
    <property type="entry name" value="DNA 3'-5' HELICASE"/>
    <property type="match status" value="1"/>
</dbReference>
<evidence type="ECO:0000259" key="11">
    <source>
        <dbReference type="PROSITE" id="PS51198"/>
    </source>
</evidence>
<dbReference type="GO" id="GO:0005829">
    <property type="term" value="C:cytosol"/>
    <property type="evidence" value="ECO:0007669"/>
    <property type="project" value="TreeGrafter"/>
</dbReference>
<organism evidence="12 13">
    <name type="scientific">Bacillus mycoides</name>
    <dbReference type="NCBI Taxonomy" id="1405"/>
    <lineage>
        <taxon>Bacteria</taxon>
        <taxon>Bacillati</taxon>
        <taxon>Bacillota</taxon>
        <taxon>Bacilli</taxon>
        <taxon>Bacillales</taxon>
        <taxon>Bacillaceae</taxon>
        <taxon>Bacillus</taxon>
        <taxon>Bacillus cereus group</taxon>
    </lineage>
</organism>
<evidence type="ECO:0000256" key="9">
    <source>
        <dbReference type="ARBA" id="ARBA00048988"/>
    </source>
</evidence>
<dbReference type="InterPro" id="IPR027417">
    <property type="entry name" value="P-loop_NTPase"/>
</dbReference>
<evidence type="ECO:0000256" key="10">
    <source>
        <dbReference type="PROSITE-ProRule" id="PRU00560"/>
    </source>
</evidence>
<keyword evidence="4 10" id="KW-0347">Helicase</keyword>
<gene>
    <name evidence="12" type="ORF">BW900_16375</name>
</gene>
<comment type="similarity">
    <text evidence="1">Belongs to the helicase family. UvrD subfamily.</text>
</comment>
<comment type="caution">
    <text evidence="12">The sequence shown here is derived from an EMBL/GenBank/DDBJ whole genome shotgun (WGS) entry which is preliminary data.</text>
</comment>
<keyword evidence="3 10" id="KW-0378">Hydrolase</keyword>
<dbReference type="Proteomes" id="UP000190696">
    <property type="component" value="Unassembled WGS sequence"/>
</dbReference>
<dbReference type="Gene3D" id="3.40.50.300">
    <property type="entry name" value="P-loop containing nucleotide triphosphate hydrolases"/>
    <property type="match status" value="2"/>
</dbReference>
<evidence type="ECO:0000256" key="7">
    <source>
        <dbReference type="ARBA" id="ARBA00034617"/>
    </source>
</evidence>
<dbReference type="GO" id="GO:0043138">
    <property type="term" value="F:3'-5' DNA helicase activity"/>
    <property type="evidence" value="ECO:0007669"/>
    <property type="project" value="UniProtKB-EC"/>
</dbReference>
<dbReference type="PROSITE" id="PS51198">
    <property type="entry name" value="UVRD_HELICASE_ATP_BIND"/>
    <property type="match status" value="1"/>
</dbReference>
<comment type="catalytic activity">
    <reaction evidence="7">
        <text>Couples ATP hydrolysis with the unwinding of duplex DNA by translocating in the 3'-5' direction.</text>
        <dbReference type="EC" id="5.6.2.4"/>
    </reaction>
</comment>
<dbReference type="InterPro" id="IPR014017">
    <property type="entry name" value="DNA_helicase_UvrD-like_C"/>
</dbReference>
<dbReference type="SUPFAM" id="SSF52540">
    <property type="entry name" value="P-loop containing nucleoside triphosphate hydrolases"/>
    <property type="match status" value="1"/>
</dbReference>
<dbReference type="GO" id="GO:0016887">
    <property type="term" value="F:ATP hydrolysis activity"/>
    <property type="evidence" value="ECO:0007669"/>
    <property type="project" value="RHEA"/>
</dbReference>
<evidence type="ECO:0000256" key="3">
    <source>
        <dbReference type="ARBA" id="ARBA00022801"/>
    </source>
</evidence>
<reference evidence="12 13" key="1">
    <citation type="submission" date="2017-01" db="EMBL/GenBank/DDBJ databases">
        <title>Bacillus cereus isolates.</title>
        <authorList>
            <person name="Beno S.M."/>
        </authorList>
    </citation>
    <scope>NUCLEOTIDE SEQUENCE [LARGE SCALE GENOMIC DNA]</scope>
    <source>
        <strain evidence="12 13">FSL W7-1108</strain>
    </source>
</reference>
<evidence type="ECO:0000256" key="2">
    <source>
        <dbReference type="ARBA" id="ARBA00022741"/>
    </source>
</evidence>
<dbReference type="EC" id="5.6.2.4" evidence="8"/>
<dbReference type="InterPro" id="IPR013986">
    <property type="entry name" value="DExx_box_DNA_helicase_dom_sf"/>
</dbReference>
<dbReference type="InterPro" id="IPR000212">
    <property type="entry name" value="DNA_helicase_UvrD/REP"/>
</dbReference>
<feature type="binding site" evidence="10">
    <location>
        <begin position="29"/>
        <end position="36"/>
    </location>
    <ligand>
        <name>ATP</name>
        <dbReference type="ChEBI" id="CHEBI:30616"/>
    </ligand>
</feature>
<evidence type="ECO:0000256" key="1">
    <source>
        <dbReference type="ARBA" id="ARBA00009922"/>
    </source>
</evidence>
<evidence type="ECO:0000313" key="13">
    <source>
        <dbReference type="Proteomes" id="UP000190696"/>
    </source>
</evidence>
<evidence type="ECO:0000256" key="5">
    <source>
        <dbReference type="ARBA" id="ARBA00022840"/>
    </source>
</evidence>